<comment type="caution">
    <text evidence="3">The sequence shown here is derived from an EMBL/GenBank/DDBJ whole genome shotgun (WGS) entry which is preliminary data.</text>
</comment>
<dbReference type="GO" id="GO:0003700">
    <property type="term" value="F:DNA-binding transcription factor activity"/>
    <property type="evidence" value="ECO:0007669"/>
    <property type="project" value="InterPro"/>
</dbReference>
<dbReference type="InterPro" id="IPR036390">
    <property type="entry name" value="WH_DNA-bd_sf"/>
</dbReference>
<dbReference type="RefSeq" id="WP_111501260.1">
    <property type="nucleotide sequence ID" value="NZ_QKYN01000053.1"/>
</dbReference>
<dbReference type="AlphaFoldDB" id="A0A2X0KCT9"/>
<evidence type="ECO:0000313" key="3">
    <source>
        <dbReference type="EMBL" id="RAG85039.1"/>
    </source>
</evidence>
<dbReference type="EMBL" id="QKYN01000053">
    <property type="protein sequence ID" value="RAG85039.1"/>
    <property type="molecule type" value="Genomic_DNA"/>
</dbReference>
<dbReference type="Proteomes" id="UP000248889">
    <property type="component" value="Unassembled WGS sequence"/>
</dbReference>
<proteinExistence type="predicted"/>
<protein>
    <recommendedName>
        <fullName evidence="2">HTH marR-type domain-containing protein</fullName>
    </recommendedName>
</protein>
<evidence type="ECO:0000313" key="4">
    <source>
        <dbReference type="Proteomes" id="UP000248889"/>
    </source>
</evidence>
<accession>A0A2X0KCT9</accession>
<keyword evidence="4" id="KW-1185">Reference proteome</keyword>
<dbReference type="OrthoDB" id="4203076at2"/>
<evidence type="ECO:0000256" key="1">
    <source>
        <dbReference type="SAM" id="MobiDB-lite"/>
    </source>
</evidence>
<dbReference type="Gene3D" id="1.10.10.10">
    <property type="entry name" value="Winged helix-like DNA-binding domain superfamily/Winged helix DNA-binding domain"/>
    <property type="match status" value="1"/>
</dbReference>
<organism evidence="3 4">
    <name type="scientific">Streptacidiphilus pinicola</name>
    <dbReference type="NCBI Taxonomy" id="2219663"/>
    <lineage>
        <taxon>Bacteria</taxon>
        <taxon>Bacillati</taxon>
        <taxon>Actinomycetota</taxon>
        <taxon>Actinomycetes</taxon>
        <taxon>Kitasatosporales</taxon>
        <taxon>Streptomycetaceae</taxon>
        <taxon>Streptacidiphilus</taxon>
    </lineage>
</organism>
<reference evidence="3 4" key="1">
    <citation type="submission" date="2018-06" db="EMBL/GenBank/DDBJ databases">
        <title>Streptacidiphilus pinicola sp. nov., isolated from pine grove soil.</title>
        <authorList>
            <person name="Roh S.G."/>
            <person name="Park S."/>
            <person name="Kim M.-K."/>
            <person name="Yun B.-R."/>
            <person name="Park J."/>
            <person name="Kim M.J."/>
            <person name="Kim Y.S."/>
            <person name="Kim S.B."/>
        </authorList>
    </citation>
    <scope>NUCLEOTIDE SEQUENCE [LARGE SCALE GENOMIC DNA]</scope>
    <source>
        <strain evidence="3 4">MMS16-CNU450</strain>
    </source>
</reference>
<evidence type="ECO:0000259" key="2">
    <source>
        <dbReference type="Pfam" id="PF13463"/>
    </source>
</evidence>
<sequence length="160" mass="17750">MGKMKPQTAQLVNADTGELVEVTTTFRALQETYLFDGAYTPQSDGLWLKLLDKRSGLTPTDRDILLLHVVAAHGKRSTGPLRWMRAEIAQFLGVTPRTVAGSIRKLAKLDLLVEAERHGRIVYYKPTPHLASRAGGEQQRRDAQAAPPPNLPTIQERRAS</sequence>
<dbReference type="CDD" id="cd00090">
    <property type="entry name" value="HTH_ARSR"/>
    <property type="match status" value="1"/>
</dbReference>
<feature type="domain" description="HTH marR-type" evidence="2">
    <location>
        <begin position="61"/>
        <end position="128"/>
    </location>
</feature>
<dbReference type="InterPro" id="IPR000835">
    <property type="entry name" value="HTH_MarR-typ"/>
</dbReference>
<name>A0A2X0KCT9_9ACTN</name>
<gene>
    <name evidence="3" type="ORF">DN069_13855</name>
</gene>
<dbReference type="SUPFAM" id="SSF46785">
    <property type="entry name" value="Winged helix' DNA-binding domain"/>
    <property type="match status" value="1"/>
</dbReference>
<dbReference type="InterPro" id="IPR036388">
    <property type="entry name" value="WH-like_DNA-bd_sf"/>
</dbReference>
<dbReference type="Pfam" id="PF13463">
    <property type="entry name" value="HTH_27"/>
    <property type="match status" value="1"/>
</dbReference>
<feature type="region of interest" description="Disordered" evidence="1">
    <location>
        <begin position="131"/>
        <end position="160"/>
    </location>
</feature>
<dbReference type="InterPro" id="IPR011991">
    <property type="entry name" value="ArsR-like_HTH"/>
</dbReference>